<organism evidence="10 11">
    <name type="scientific">bacterium (Candidatus Blackallbacteria) CG17_big_fil_post_rev_8_21_14_2_50_48_46</name>
    <dbReference type="NCBI Taxonomy" id="2014261"/>
    <lineage>
        <taxon>Bacteria</taxon>
        <taxon>Candidatus Blackallbacteria</taxon>
    </lineage>
</organism>
<feature type="transmembrane region" description="Helical" evidence="7">
    <location>
        <begin position="422"/>
        <end position="441"/>
    </location>
</feature>
<feature type="domain" description="ABC3 transporter permease C-terminal" evidence="8">
    <location>
        <begin position="715"/>
        <end position="831"/>
    </location>
</feature>
<feature type="domain" description="ABC3 transporter permease C-terminal" evidence="8">
    <location>
        <begin position="255"/>
        <end position="380"/>
    </location>
</feature>
<sequence>MQSLFFRISFAYFRRHWLQTCLLILGVALGVAVVIAIDLANTGAERAFAISARTLSGKATHRLLGGKAGIPEAFYFKLRREFPLLVAAPIVSGEARLAEKPFKNIRILGVDPFAEAPFRTWLNRPSGTDFSVWGPLLTGEAAVLISKQWAQTLATGPLRLKVAEKEWKLTIAGILNPQNQWEQEGLRQVVLCDPGLAQQILGLQGFLSEIDLILKPEEIAMLQKSLPPTLRLEQAGSRQMSMQAMTRAFRLNLSALSLLALLVGMFLIYNTISFSVLQRRPLLATLRCLGVTRSEVLGLVLSETLFLTLIGLFLGLGLGIFLGQVALALVLRTIQDLYFTLEVSAFSLSVWSLFKGLFAGIFAASAASLLPAWEASQTHPVGVMKRSALEERVESVIPLLFGAGCVCLVAGLVLMGWPGQGLFLSFSGFFAVVVGSALWVPGLMRPLMLGFSLVLGPFSLMARMAARNLLRALSRTAVSVAALMVAVAVVVSVNMMIGSFRSTLVDWLGRTLSADIFISSGPGSSGLPRALLAELRRFPGVVGVESARHHNLNEASYGAIQIVSLSHDIARDRPYVWLEGPQTTLWQRMEAGGVLVSQPFAYHHQLRSEPGQTLRLHTEQGLRSFPVLGIFHDFSAGRDTLLMADTLYRQFWQDSQLDSLAVFAREPAQLEPLREELEKQLVAYPGLRIQSNRTLREGALEIFDRTFAITGALRLLAVVVAFMGIFSTLLSLQLERTREFGLLRALGLSRWQLSGLILLESGLMGLAAGLLALPLGTGLSWALIYVINLRSFGWLLNFVPEARYYVQALGIALSASLLAGLWPAWKISHLAPAEALKYE</sequence>
<feature type="transmembrane region" description="Helical" evidence="7">
    <location>
        <begin position="352"/>
        <end position="373"/>
    </location>
</feature>
<evidence type="ECO:0000256" key="2">
    <source>
        <dbReference type="ARBA" id="ARBA00005236"/>
    </source>
</evidence>
<dbReference type="EMBL" id="PFFQ01000066">
    <property type="protein sequence ID" value="PIW13834.1"/>
    <property type="molecule type" value="Genomic_DNA"/>
</dbReference>
<keyword evidence="3" id="KW-1003">Cell membrane</keyword>
<feature type="domain" description="MacB-like periplasmic core" evidence="9">
    <location>
        <begin position="476"/>
        <end position="679"/>
    </location>
</feature>
<evidence type="ECO:0000313" key="11">
    <source>
        <dbReference type="Proteomes" id="UP000231019"/>
    </source>
</evidence>
<dbReference type="PANTHER" id="PTHR30489:SF0">
    <property type="entry name" value="LIPOPROTEIN-RELEASING SYSTEM TRANSMEMBRANE PROTEIN LOLE"/>
    <property type="match status" value="1"/>
</dbReference>
<protein>
    <recommendedName>
        <fullName evidence="12">ABC transporter permease</fullName>
    </recommendedName>
</protein>
<feature type="transmembrane region" description="Helical" evidence="7">
    <location>
        <begin position="305"/>
        <end position="331"/>
    </location>
</feature>
<dbReference type="Proteomes" id="UP000231019">
    <property type="component" value="Unassembled WGS sequence"/>
</dbReference>
<evidence type="ECO:0000259" key="9">
    <source>
        <dbReference type="Pfam" id="PF12704"/>
    </source>
</evidence>
<feature type="transmembrane region" description="Helical" evidence="7">
    <location>
        <begin position="779"/>
        <end position="797"/>
    </location>
</feature>
<dbReference type="GO" id="GO:0098797">
    <property type="term" value="C:plasma membrane protein complex"/>
    <property type="evidence" value="ECO:0007669"/>
    <property type="project" value="TreeGrafter"/>
</dbReference>
<feature type="transmembrane region" description="Helical" evidence="7">
    <location>
        <begin position="478"/>
        <end position="497"/>
    </location>
</feature>
<feature type="transmembrane region" description="Helical" evidence="7">
    <location>
        <begin position="753"/>
        <end position="773"/>
    </location>
</feature>
<dbReference type="Pfam" id="PF02687">
    <property type="entry name" value="FtsX"/>
    <property type="match status" value="2"/>
</dbReference>
<dbReference type="PANTHER" id="PTHR30489">
    <property type="entry name" value="LIPOPROTEIN-RELEASING SYSTEM TRANSMEMBRANE PROTEIN LOLE"/>
    <property type="match status" value="1"/>
</dbReference>
<accession>A0A2M7FX87</accession>
<feature type="transmembrane region" description="Helical" evidence="7">
    <location>
        <begin position="712"/>
        <end position="732"/>
    </location>
</feature>
<evidence type="ECO:0000256" key="7">
    <source>
        <dbReference type="SAM" id="Phobius"/>
    </source>
</evidence>
<dbReference type="GO" id="GO:0044874">
    <property type="term" value="P:lipoprotein localization to outer membrane"/>
    <property type="evidence" value="ECO:0007669"/>
    <property type="project" value="TreeGrafter"/>
</dbReference>
<evidence type="ECO:0000256" key="5">
    <source>
        <dbReference type="ARBA" id="ARBA00022989"/>
    </source>
</evidence>
<keyword evidence="6 7" id="KW-0472">Membrane</keyword>
<evidence type="ECO:0000256" key="6">
    <source>
        <dbReference type="ARBA" id="ARBA00023136"/>
    </source>
</evidence>
<keyword evidence="5 7" id="KW-1133">Transmembrane helix</keyword>
<evidence type="ECO:0000313" key="10">
    <source>
        <dbReference type="EMBL" id="PIW13834.1"/>
    </source>
</evidence>
<feature type="transmembrane region" description="Helical" evidence="7">
    <location>
        <begin position="393"/>
        <end position="415"/>
    </location>
</feature>
<dbReference type="InterPro" id="IPR003838">
    <property type="entry name" value="ABC3_permease_C"/>
</dbReference>
<comment type="similarity">
    <text evidence="2">Belongs to the ABC-4 integral membrane protein family. LolC/E subfamily.</text>
</comment>
<dbReference type="Pfam" id="PF12704">
    <property type="entry name" value="MacB_PCD"/>
    <property type="match status" value="2"/>
</dbReference>
<feature type="transmembrane region" description="Helical" evidence="7">
    <location>
        <begin position="248"/>
        <end position="269"/>
    </location>
</feature>
<evidence type="ECO:0008006" key="12">
    <source>
        <dbReference type="Google" id="ProtNLM"/>
    </source>
</evidence>
<comment type="subcellular location">
    <subcellularLocation>
        <location evidence="1">Cell membrane</location>
        <topology evidence="1">Multi-pass membrane protein</topology>
    </subcellularLocation>
</comment>
<feature type="domain" description="MacB-like periplasmic core" evidence="9">
    <location>
        <begin position="20"/>
        <end position="180"/>
    </location>
</feature>
<feature type="transmembrane region" description="Helical" evidence="7">
    <location>
        <begin position="16"/>
        <end position="37"/>
    </location>
</feature>
<feature type="transmembrane region" description="Helical" evidence="7">
    <location>
        <begin position="804"/>
        <end position="825"/>
    </location>
</feature>
<name>A0A2M7FX87_9BACT</name>
<evidence type="ECO:0000256" key="1">
    <source>
        <dbReference type="ARBA" id="ARBA00004651"/>
    </source>
</evidence>
<reference evidence="10 11" key="1">
    <citation type="submission" date="2017-09" db="EMBL/GenBank/DDBJ databases">
        <title>Depth-based differentiation of microbial function through sediment-hosted aquifers and enrichment of novel symbionts in the deep terrestrial subsurface.</title>
        <authorList>
            <person name="Probst A.J."/>
            <person name="Ladd B."/>
            <person name="Jarett J.K."/>
            <person name="Geller-Mcgrath D.E."/>
            <person name="Sieber C.M."/>
            <person name="Emerson J.B."/>
            <person name="Anantharaman K."/>
            <person name="Thomas B.C."/>
            <person name="Malmstrom R."/>
            <person name="Stieglmeier M."/>
            <person name="Klingl A."/>
            <person name="Woyke T."/>
            <person name="Ryan C.M."/>
            <person name="Banfield J.F."/>
        </authorList>
    </citation>
    <scope>NUCLEOTIDE SEQUENCE [LARGE SCALE GENOMIC DNA]</scope>
    <source>
        <strain evidence="10">CG17_big_fil_post_rev_8_21_14_2_50_48_46</strain>
    </source>
</reference>
<gene>
    <name evidence="10" type="ORF">COW36_24520</name>
</gene>
<proteinExistence type="inferred from homology"/>
<dbReference type="InterPro" id="IPR025857">
    <property type="entry name" value="MacB_PCD"/>
</dbReference>
<keyword evidence="4 7" id="KW-0812">Transmembrane</keyword>
<evidence type="ECO:0000256" key="4">
    <source>
        <dbReference type="ARBA" id="ARBA00022692"/>
    </source>
</evidence>
<evidence type="ECO:0000259" key="8">
    <source>
        <dbReference type="Pfam" id="PF02687"/>
    </source>
</evidence>
<evidence type="ECO:0000256" key="3">
    <source>
        <dbReference type="ARBA" id="ARBA00022475"/>
    </source>
</evidence>
<dbReference type="InterPro" id="IPR051447">
    <property type="entry name" value="Lipoprotein-release_system"/>
</dbReference>
<feature type="transmembrane region" description="Helical" evidence="7">
    <location>
        <begin position="447"/>
        <end position="466"/>
    </location>
</feature>
<dbReference type="AlphaFoldDB" id="A0A2M7FX87"/>
<comment type="caution">
    <text evidence="10">The sequence shown here is derived from an EMBL/GenBank/DDBJ whole genome shotgun (WGS) entry which is preliminary data.</text>
</comment>